<dbReference type="Gene3D" id="3.40.30.10">
    <property type="entry name" value="Glutaredoxin"/>
    <property type="match status" value="1"/>
</dbReference>
<comment type="caution">
    <text evidence="4">The sequence shown here is derived from an EMBL/GenBank/DDBJ whole genome shotgun (WGS) entry which is preliminary data.</text>
</comment>
<feature type="signal peptide" evidence="2">
    <location>
        <begin position="1"/>
        <end position="29"/>
    </location>
</feature>
<dbReference type="SUPFAM" id="SSF52833">
    <property type="entry name" value="Thioredoxin-like"/>
    <property type="match status" value="1"/>
</dbReference>
<feature type="chain" id="PRO_5037135768" evidence="2">
    <location>
        <begin position="30"/>
        <end position="172"/>
    </location>
</feature>
<dbReference type="InterPro" id="IPR017937">
    <property type="entry name" value="Thioredoxin_CS"/>
</dbReference>
<dbReference type="Proteomes" id="UP000696931">
    <property type="component" value="Unassembled WGS sequence"/>
</dbReference>
<gene>
    <name evidence="4" type="ORF">HZA61_12610</name>
</gene>
<dbReference type="EMBL" id="JACRIW010000090">
    <property type="protein sequence ID" value="MBI5170322.1"/>
    <property type="molecule type" value="Genomic_DNA"/>
</dbReference>
<evidence type="ECO:0000256" key="2">
    <source>
        <dbReference type="SAM" id="SignalP"/>
    </source>
</evidence>
<name>A0A933W979_UNCEI</name>
<dbReference type="PROSITE" id="PS51352">
    <property type="entry name" value="THIOREDOXIN_2"/>
    <property type="match status" value="1"/>
</dbReference>
<evidence type="ECO:0000259" key="3">
    <source>
        <dbReference type="PROSITE" id="PS51352"/>
    </source>
</evidence>
<dbReference type="InterPro" id="IPR051099">
    <property type="entry name" value="AGR/TXD"/>
</dbReference>
<dbReference type="InterPro" id="IPR013766">
    <property type="entry name" value="Thioredoxin_domain"/>
</dbReference>
<dbReference type="InterPro" id="IPR036249">
    <property type="entry name" value="Thioredoxin-like_sf"/>
</dbReference>
<dbReference type="PANTHER" id="PTHR15337">
    <property type="entry name" value="ANTERIOR GRADIENT PROTEIN-RELATED"/>
    <property type="match status" value="1"/>
</dbReference>
<evidence type="ECO:0000256" key="1">
    <source>
        <dbReference type="ARBA" id="ARBA00022729"/>
    </source>
</evidence>
<feature type="domain" description="Thioredoxin" evidence="3">
    <location>
        <begin position="12"/>
        <end position="152"/>
    </location>
</feature>
<dbReference type="InterPro" id="IPR004879">
    <property type="entry name" value="Ssp411-like_TRX"/>
</dbReference>
<protein>
    <submittedName>
        <fullName evidence="4">DUF255 domain-containing protein</fullName>
    </submittedName>
</protein>
<reference evidence="4" key="1">
    <citation type="submission" date="2020-07" db="EMBL/GenBank/DDBJ databases">
        <title>Huge and variable diversity of episymbiotic CPR bacteria and DPANN archaea in groundwater ecosystems.</title>
        <authorList>
            <person name="He C.Y."/>
            <person name="Keren R."/>
            <person name="Whittaker M."/>
            <person name="Farag I.F."/>
            <person name="Doudna J."/>
            <person name="Cate J.H.D."/>
            <person name="Banfield J.F."/>
        </authorList>
    </citation>
    <scope>NUCLEOTIDE SEQUENCE</scope>
    <source>
        <strain evidence="4">NC_groundwater_1813_Pr3_B-0.1um_71_17</strain>
    </source>
</reference>
<organism evidence="4 5">
    <name type="scientific">Eiseniibacteriota bacterium</name>
    <dbReference type="NCBI Taxonomy" id="2212470"/>
    <lineage>
        <taxon>Bacteria</taxon>
        <taxon>Candidatus Eiseniibacteriota</taxon>
    </lineage>
</organism>
<accession>A0A933W979</accession>
<evidence type="ECO:0000313" key="5">
    <source>
        <dbReference type="Proteomes" id="UP000696931"/>
    </source>
</evidence>
<keyword evidence="1 2" id="KW-0732">Signal</keyword>
<dbReference type="PROSITE" id="PS00194">
    <property type="entry name" value="THIOREDOXIN_1"/>
    <property type="match status" value="1"/>
</dbReference>
<dbReference type="PANTHER" id="PTHR15337:SF11">
    <property type="entry name" value="THIOREDOXIN DOMAIN-CONTAINING PROTEIN"/>
    <property type="match status" value="1"/>
</dbReference>
<sequence length="172" mass="19425">MRIRFPLRPLLLALASVALLVASSRPASAGKVDWRSWDDGLARAKSGNRFVVVDVYTDWCGWCRRMEADVYARRDVSEYLDSKFVTVKLNAESGELVHRGERSMSARTLASQFQVTGYPTTIFLRPDGERLANVPGYIPAEKFLLLLRYIGDGHMDRGEKWEDFVAAQPKAN</sequence>
<dbReference type="AlphaFoldDB" id="A0A933W979"/>
<proteinExistence type="predicted"/>
<evidence type="ECO:0000313" key="4">
    <source>
        <dbReference type="EMBL" id="MBI5170322.1"/>
    </source>
</evidence>
<dbReference type="Pfam" id="PF03190">
    <property type="entry name" value="Thioredox_DsbH"/>
    <property type="match status" value="1"/>
</dbReference>